<evidence type="ECO:0000256" key="1">
    <source>
        <dbReference type="ARBA" id="ARBA00023125"/>
    </source>
</evidence>
<protein>
    <submittedName>
        <fullName evidence="4">AcrR family transcriptional regulator</fullName>
    </submittedName>
</protein>
<reference evidence="4 5" key="1">
    <citation type="submission" date="2023-07" db="EMBL/GenBank/DDBJ databases">
        <title>Sequencing the genomes of 1000 actinobacteria strains.</title>
        <authorList>
            <person name="Klenk H.-P."/>
        </authorList>
    </citation>
    <scope>NUCLEOTIDE SEQUENCE [LARGE SCALE GENOMIC DNA]</scope>
    <source>
        <strain evidence="4 5">DSM 14555</strain>
    </source>
</reference>
<sequence>MAGSAEPLIPSGRAPDPRKVRTIARLRCAAMELLGAEGRTGVTVSELVKHARVSRAAFYLHYDDVESVLDDALGAELRDISKAAEGAHSPGFAMDPAAPAQNILAFFRHVDRHIRLYRWVFSENGSARIQANLLKGFIEIAAEGAEHYPKRRGASDLRVARTAAFFGGAIFGVLHEWLHSANPGDPDDVAGWLWRRFVDFDRIANAEVPEPARAGADATARLR</sequence>
<dbReference type="Pfam" id="PF00440">
    <property type="entry name" value="TetR_N"/>
    <property type="match status" value="1"/>
</dbReference>
<comment type="caution">
    <text evidence="4">The sequence shown here is derived from an EMBL/GenBank/DDBJ whole genome shotgun (WGS) entry which is preliminary data.</text>
</comment>
<dbReference type="PANTHER" id="PTHR43479">
    <property type="entry name" value="ACREF/ENVCD OPERON REPRESSOR-RELATED"/>
    <property type="match status" value="1"/>
</dbReference>
<gene>
    <name evidence="4" type="ORF">JOE69_002456</name>
</gene>
<dbReference type="InterPro" id="IPR001647">
    <property type="entry name" value="HTH_TetR"/>
</dbReference>
<accession>A0ABU1JCQ9</accession>
<dbReference type="SUPFAM" id="SSF46689">
    <property type="entry name" value="Homeodomain-like"/>
    <property type="match status" value="1"/>
</dbReference>
<feature type="domain" description="HTH tetR-type" evidence="3">
    <location>
        <begin position="20"/>
        <end position="80"/>
    </location>
</feature>
<dbReference type="InterPro" id="IPR009057">
    <property type="entry name" value="Homeodomain-like_sf"/>
</dbReference>
<dbReference type="EMBL" id="JAVDQF010000001">
    <property type="protein sequence ID" value="MDR6270218.1"/>
    <property type="molecule type" value="Genomic_DNA"/>
</dbReference>
<organism evidence="4 5">
    <name type="scientific">Arthrobacter russicus</name>
    <dbReference type="NCBI Taxonomy" id="172040"/>
    <lineage>
        <taxon>Bacteria</taxon>
        <taxon>Bacillati</taxon>
        <taxon>Actinomycetota</taxon>
        <taxon>Actinomycetes</taxon>
        <taxon>Micrococcales</taxon>
        <taxon>Micrococcaceae</taxon>
        <taxon>Arthrobacter</taxon>
    </lineage>
</organism>
<evidence type="ECO:0000259" key="3">
    <source>
        <dbReference type="PROSITE" id="PS50977"/>
    </source>
</evidence>
<keyword evidence="1 2" id="KW-0238">DNA-binding</keyword>
<evidence type="ECO:0000256" key="2">
    <source>
        <dbReference type="PROSITE-ProRule" id="PRU00335"/>
    </source>
</evidence>
<dbReference type="InterPro" id="IPR050624">
    <property type="entry name" value="HTH-type_Tx_Regulator"/>
</dbReference>
<dbReference type="PROSITE" id="PS50977">
    <property type="entry name" value="HTH_TETR_2"/>
    <property type="match status" value="1"/>
</dbReference>
<dbReference type="PANTHER" id="PTHR43479:SF11">
    <property type="entry name" value="ACREF_ENVCD OPERON REPRESSOR-RELATED"/>
    <property type="match status" value="1"/>
</dbReference>
<dbReference type="Proteomes" id="UP001185069">
    <property type="component" value="Unassembled WGS sequence"/>
</dbReference>
<dbReference type="Gene3D" id="1.10.357.10">
    <property type="entry name" value="Tetracycline Repressor, domain 2"/>
    <property type="match status" value="1"/>
</dbReference>
<dbReference type="RefSeq" id="WP_309799139.1">
    <property type="nucleotide sequence ID" value="NZ_BAAAHY010000005.1"/>
</dbReference>
<proteinExistence type="predicted"/>
<evidence type="ECO:0000313" key="4">
    <source>
        <dbReference type="EMBL" id="MDR6270218.1"/>
    </source>
</evidence>
<evidence type="ECO:0000313" key="5">
    <source>
        <dbReference type="Proteomes" id="UP001185069"/>
    </source>
</evidence>
<keyword evidence="5" id="KW-1185">Reference proteome</keyword>
<feature type="DNA-binding region" description="H-T-H motif" evidence="2">
    <location>
        <begin position="43"/>
        <end position="62"/>
    </location>
</feature>
<name>A0ABU1JCQ9_9MICC</name>